<dbReference type="EMBL" id="NKXS01000593">
    <property type="protein sequence ID" value="PIN23289.1"/>
    <property type="molecule type" value="Genomic_DNA"/>
</dbReference>
<dbReference type="InterPro" id="IPR001087">
    <property type="entry name" value="GDSL"/>
</dbReference>
<dbReference type="CDD" id="cd01837">
    <property type="entry name" value="SGNH_plant_lipase_like"/>
    <property type="match status" value="1"/>
</dbReference>
<evidence type="ECO:0000313" key="6">
    <source>
        <dbReference type="EMBL" id="PIN23289.1"/>
    </source>
</evidence>
<dbReference type="Proteomes" id="UP000231279">
    <property type="component" value="Unassembled WGS sequence"/>
</dbReference>
<gene>
    <name evidence="6" type="ORF">CDL12_03980</name>
</gene>
<dbReference type="PANTHER" id="PTHR22835">
    <property type="entry name" value="ZINC FINGER FYVE DOMAIN CONTAINING PROTEIN"/>
    <property type="match status" value="1"/>
</dbReference>
<evidence type="ECO:0000313" key="7">
    <source>
        <dbReference type="Proteomes" id="UP000231279"/>
    </source>
</evidence>
<dbReference type="Pfam" id="PF00657">
    <property type="entry name" value="Lipase_GDSL"/>
    <property type="match status" value="1"/>
</dbReference>
<feature type="chain" id="PRO_5013600860" evidence="5">
    <location>
        <begin position="24"/>
        <end position="394"/>
    </location>
</feature>
<dbReference type="SUPFAM" id="SSF52266">
    <property type="entry name" value="SGNH hydrolase"/>
    <property type="match status" value="1"/>
</dbReference>
<reference evidence="7" key="1">
    <citation type="journal article" date="2018" name="Gigascience">
        <title>Genome assembly of the Pink Ipe (Handroanthus impetiginosus, Bignoniaceae), a highly valued, ecologically keystone Neotropical timber forest tree.</title>
        <authorList>
            <person name="Silva-Junior O.B."/>
            <person name="Grattapaglia D."/>
            <person name="Novaes E."/>
            <person name="Collevatti R.G."/>
        </authorList>
    </citation>
    <scope>NUCLEOTIDE SEQUENCE [LARGE SCALE GENOMIC DNA]</scope>
    <source>
        <strain evidence="7">cv. UFG-1</strain>
    </source>
</reference>
<dbReference type="EC" id="3.1.1.49" evidence="6"/>
<dbReference type="AlphaFoldDB" id="A0A2G9I0J8"/>
<dbReference type="PANTHER" id="PTHR22835:SF683">
    <property type="entry name" value="OS05G0506800 PROTEIN"/>
    <property type="match status" value="1"/>
</dbReference>
<dbReference type="OrthoDB" id="1600564at2759"/>
<protein>
    <submittedName>
        <fullName evidence="6">Sinapine esterase</fullName>
        <ecNumber evidence="6">3.1.1.49</ecNumber>
    </submittedName>
</protein>
<evidence type="ECO:0000256" key="4">
    <source>
        <dbReference type="ARBA" id="ARBA00023180"/>
    </source>
</evidence>
<evidence type="ECO:0000256" key="1">
    <source>
        <dbReference type="ARBA" id="ARBA00008668"/>
    </source>
</evidence>
<proteinExistence type="inferred from homology"/>
<dbReference type="Gene3D" id="3.40.50.1110">
    <property type="entry name" value="SGNH hydrolase"/>
    <property type="match status" value="1"/>
</dbReference>
<dbReference type="InterPro" id="IPR035669">
    <property type="entry name" value="SGNH_plant_lipase-like"/>
</dbReference>
<comment type="caution">
    <text evidence="6">The sequence shown here is derived from an EMBL/GenBank/DDBJ whole genome shotgun (WGS) entry which is preliminary data.</text>
</comment>
<name>A0A2G9I0J8_9LAMI</name>
<feature type="signal peptide" evidence="5">
    <location>
        <begin position="1"/>
        <end position="23"/>
    </location>
</feature>
<dbReference type="GO" id="GO:0050285">
    <property type="term" value="F:sinapine esterase activity"/>
    <property type="evidence" value="ECO:0007669"/>
    <property type="project" value="UniProtKB-EC"/>
</dbReference>
<keyword evidence="3 6" id="KW-0378">Hydrolase</keyword>
<accession>A0A2G9I0J8</accession>
<keyword evidence="7" id="KW-1185">Reference proteome</keyword>
<evidence type="ECO:0000256" key="5">
    <source>
        <dbReference type="SAM" id="SignalP"/>
    </source>
</evidence>
<evidence type="ECO:0000256" key="3">
    <source>
        <dbReference type="ARBA" id="ARBA00022801"/>
    </source>
</evidence>
<evidence type="ECO:0000256" key="2">
    <source>
        <dbReference type="ARBA" id="ARBA00022729"/>
    </source>
</evidence>
<dbReference type="InterPro" id="IPR036514">
    <property type="entry name" value="SGNH_hydro_sf"/>
</dbReference>
<comment type="similarity">
    <text evidence="1">Belongs to the 'GDSL' lipolytic enzyme family.</text>
</comment>
<keyword evidence="4" id="KW-0325">Glycoprotein</keyword>
<keyword evidence="2 5" id="KW-0732">Signal</keyword>
<sequence>MAVAHTIIYILLASLAAAAAASGSNNSIFGCYESIISLGDSYADTGNLLQLKILEESDLALSGYPPYGRNFFHHPTGRYSDGRLIIDFFAESLGLPLVQAYFDGADAAGNGRSFDKGVNFAVAGAAVLDGSFFEERGITDLTTFVPLGTQMFLLKRVLATIPDSRKFLQRSLIVMGMIGANDYNYPLMRGKAGPRTIQSYGPTVVANMGSTIEELIKLGAETILVPGNTPIGCNPSYLTQFKNISTKKDYDSATGCLYWLNKLAIYHNELLQKELTCLQTLHPHVHIIYVDYYNAILRFYLSPLQFGFTGDTLSSCCGAGGPYNYVDSQRCGHPEATCCDDPSLFISWDGWHLTEAAYRIIAQDSLQGRYTNPPFKDICPSITKSSPAAQIYKY</sequence>
<dbReference type="STRING" id="429701.A0A2G9I0J8"/>
<organism evidence="6 7">
    <name type="scientific">Handroanthus impetiginosus</name>
    <dbReference type="NCBI Taxonomy" id="429701"/>
    <lineage>
        <taxon>Eukaryota</taxon>
        <taxon>Viridiplantae</taxon>
        <taxon>Streptophyta</taxon>
        <taxon>Embryophyta</taxon>
        <taxon>Tracheophyta</taxon>
        <taxon>Spermatophyta</taxon>
        <taxon>Magnoliopsida</taxon>
        <taxon>eudicotyledons</taxon>
        <taxon>Gunneridae</taxon>
        <taxon>Pentapetalae</taxon>
        <taxon>asterids</taxon>
        <taxon>lamiids</taxon>
        <taxon>Lamiales</taxon>
        <taxon>Bignoniaceae</taxon>
        <taxon>Crescentiina</taxon>
        <taxon>Tabebuia alliance</taxon>
        <taxon>Handroanthus</taxon>
    </lineage>
</organism>